<dbReference type="GeneID" id="34624341"/>
<gene>
    <name evidence="2" type="primary">LOC34624341</name>
</gene>
<evidence type="ECO:0000313" key="2">
    <source>
        <dbReference type="RefSeq" id="XP_026193631.1"/>
    </source>
</evidence>
<dbReference type="AlphaFoldDB" id="A0A6P6S0C6"/>
<accession>A0A6P6S0C6</accession>
<dbReference type="Proteomes" id="UP000515125">
    <property type="component" value="Unplaced"/>
</dbReference>
<name>A0A6P6S0C6_9EIME</name>
<reference evidence="2" key="1">
    <citation type="submission" date="2025-08" db="UniProtKB">
        <authorList>
            <consortium name="RefSeq"/>
        </authorList>
    </citation>
    <scope>IDENTIFICATION</scope>
</reference>
<protein>
    <submittedName>
        <fullName evidence="2">Uncharacterized protein LOC34624341</fullName>
    </submittedName>
</protein>
<proteinExistence type="predicted"/>
<sequence length="133" mass="15755">MDLSREGVFLGFDFPLSLNGKWNSWRRRKYNTRSHDSHYLAAQSAKGVNYYPRQHVFAVQWQEDSVHRVRWFRAAYGIRRALRAAQAFRRTLEALGRVDGEQSERQLRQKAAANRRELRLRKKLFAKISSGQF</sequence>
<dbReference type="OrthoDB" id="430533at2759"/>
<organism evidence="1 2">
    <name type="scientific">Cyclospora cayetanensis</name>
    <dbReference type="NCBI Taxonomy" id="88456"/>
    <lineage>
        <taxon>Eukaryota</taxon>
        <taxon>Sar</taxon>
        <taxon>Alveolata</taxon>
        <taxon>Apicomplexa</taxon>
        <taxon>Conoidasida</taxon>
        <taxon>Coccidia</taxon>
        <taxon>Eucoccidiorida</taxon>
        <taxon>Eimeriorina</taxon>
        <taxon>Eimeriidae</taxon>
        <taxon>Cyclospora</taxon>
    </lineage>
</organism>
<evidence type="ECO:0000313" key="1">
    <source>
        <dbReference type="Proteomes" id="UP000515125"/>
    </source>
</evidence>
<keyword evidence="1" id="KW-1185">Reference proteome</keyword>
<dbReference type="RefSeq" id="XP_026193631.1">
    <property type="nucleotide sequence ID" value="XM_026337846.1"/>
</dbReference>